<protein>
    <recommendedName>
        <fullName evidence="3">RNA 2-O ribose methyltransferase substrate binding domain-containing protein</fullName>
    </recommendedName>
</protein>
<feature type="domain" description="RNA 2-O ribose methyltransferase substrate binding" evidence="3">
    <location>
        <begin position="7"/>
        <end position="81"/>
    </location>
</feature>
<keyword evidence="1" id="KW-0489">Methyltransferase</keyword>
<dbReference type="PANTHER" id="PTHR46429:SF1">
    <property type="entry name" value="23S RRNA (GUANOSINE-2'-O-)-METHYLTRANSFERASE RLMB"/>
    <property type="match status" value="1"/>
</dbReference>
<accession>A0A381R075</accession>
<dbReference type="PANTHER" id="PTHR46429">
    <property type="entry name" value="23S RRNA (GUANOSINE-2'-O-)-METHYLTRANSFERASE RLMB"/>
    <property type="match status" value="1"/>
</dbReference>
<evidence type="ECO:0000256" key="2">
    <source>
        <dbReference type="ARBA" id="ARBA00022679"/>
    </source>
</evidence>
<name>A0A381R075_9ZZZZ</name>
<organism evidence="4">
    <name type="scientific">marine metagenome</name>
    <dbReference type="NCBI Taxonomy" id="408172"/>
    <lineage>
        <taxon>unclassified sequences</taxon>
        <taxon>metagenomes</taxon>
        <taxon>ecological metagenomes</taxon>
    </lineage>
</organism>
<dbReference type="GO" id="GO:0032259">
    <property type="term" value="P:methylation"/>
    <property type="evidence" value="ECO:0007669"/>
    <property type="project" value="UniProtKB-KW"/>
</dbReference>
<keyword evidence="2" id="KW-0808">Transferase</keyword>
<dbReference type="EMBL" id="UINC01001620">
    <property type="protein sequence ID" value="SUZ85102.1"/>
    <property type="molecule type" value="Genomic_DNA"/>
</dbReference>
<evidence type="ECO:0000313" key="4">
    <source>
        <dbReference type="EMBL" id="SUZ85102.1"/>
    </source>
</evidence>
<dbReference type="CDD" id="cd18103">
    <property type="entry name" value="SpoU-like_RlmB"/>
    <property type="match status" value="1"/>
</dbReference>
<evidence type="ECO:0000256" key="1">
    <source>
        <dbReference type="ARBA" id="ARBA00022603"/>
    </source>
</evidence>
<dbReference type="Gene3D" id="3.40.1280.10">
    <property type="match status" value="1"/>
</dbReference>
<dbReference type="NCBIfam" id="TIGR00186">
    <property type="entry name" value="rRNA_methyl_3"/>
    <property type="match status" value="1"/>
</dbReference>
<proteinExistence type="predicted"/>
<dbReference type="InterPro" id="IPR029026">
    <property type="entry name" value="tRNA_m1G_MTases_N"/>
</dbReference>
<dbReference type="SUPFAM" id="SSF75217">
    <property type="entry name" value="alpha/beta knot"/>
    <property type="match status" value="1"/>
</dbReference>
<dbReference type="InterPro" id="IPR001537">
    <property type="entry name" value="SpoU_MeTrfase"/>
</dbReference>
<dbReference type="GO" id="GO:0003723">
    <property type="term" value="F:RNA binding"/>
    <property type="evidence" value="ECO:0007669"/>
    <property type="project" value="InterPro"/>
</dbReference>
<evidence type="ECO:0000259" key="3">
    <source>
        <dbReference type="SMART" id="SM00967"/>
    </source>
</evidence>
<dbReference type="Gene3D" id="3.30.1330.30">
    <property type="match status" value="1"/>
</dbReference>
<dbReference type="GO" id="GO:0006396">
    <property type="term" value="P:RNA processing"/>
    <property type="evidence" value="ECO:0007669"/>
    <property type="project" value="InterPro"/>
</dbReference>
<sequence>MSKEQTLIYGIRSVKEAIESEKSLNRVYLQRGLKGASAFDLIKTLNKKQIEISYVPIEKLNRFTLKNHQGVVATIAPIKFLSIDELSKIVEKKKDSCQILILDQISDVRNFGAIVRTAECSGVDCIIIQSSGNAPVNGDTIKTSSGAVFNVPICKVGHIKDGIFLLKQLNIKIYGATEKAKKNIYQTDFKSSQAIVMGSEGKGLSKSVIDLCDELIKIPLLGKIESLNVSVACGTILYEIVRQKGY</sequence>
<dbReference type="Pfam" id="PF08032">
    <property type="entry name" value="SpoU_sub_bind"/>
    <property type="match status" value="1"/>
</dbReference>
<dbReference type="InterPro" id="IPR029028">
    <property type="entry name" value="Alpha/beta_knot_MTases"/>
</dbReference>
<dbReference type="GO" id="GO:0008173">
    <property type="term" value="F:RNA methyltransferase activity"/>
    <property type="evidence" value="ECO:0007669"/>
    <property type="project" value="InterPro"/>
</dbReference>
<gene>
    <name evidence="4" type="ORF">METZ01_LOCUS37956</name>
</gene>
<dbReference type="GO" id="GO:0005829">
    <property type="term" value="C:cytosol"/>
    <property type="evidence" value="ECO:0007669"/>
    <property type="project" value="TreeGrafter"/>
</dbReference>
<dbReference type="AlphaFoldDB" id="A0A381R075"/>
<dbReference type="InterPro" id="IPR029064">
    <property type="entry name" value="Ribosomal_eL30-like_sf"/>
</dbReference>
<dbReference type="InterPro" id="IPR004441">
    <property type="entry name" value="rRNA_MeTrfase_TrmH"/>
</dbReference>
<dbReference type="InterPro" id="IPR013123">
    <property type="entry name" value="SpoU_subst-bd"/>
</dbReference>
<dbReference type="Pfam" id="PF00588">
    <property type="entry name" value="SpoU_methylase"/>
    <property type="match status" value="1"/>
</dbReference>
<dbReference type="SUPFAM" id="SSF55315">
    <property type="entry name" value="L30e-like"/>
    <property type="match status" value="1"/>
</dbReference>
<reference evidence="4" key="1">
    <citation type="submission" date="2018-05" db="EMBL/GenBank/DDBJ databases">
        <authorList>
            <person name="Lanie J.A."/>
            <person name="Ng W.-L."/>
            <person name="Kazmierczak K.M."/>
            <person name="Andrzejewski T.M."/>
            <person name="Davidsen T.M."/>
            <person name="Wayne K.J."/>
            <person name="Tettelin H."/>
            <person name="Glass J.I."/>
            <person name="Rusch D."/>
            <person name="Podicherti R."/>
            <person name="Tsui H.-C.T."/>
            <person name="Winkler M.E."/>
        </authorList>
    </citation>
    <scope>NUCLEOTIDE SEQUENCE</scope>
</reference>
<dbReference type="SMART" id="SM00967">
    <property type="entry name" value="SpoU_sub_bind"/>
    <property type="match status" value="1"/>
</dbReference>